<feature type="compositionally biased region" description="Basic and acidic residues" evidence="1">
    <location>
        <begin position="117"/>
        <end position="142"/>
    </location>
</feature>
<name>A0A0A9YCF4_LYGHE</name>
<proteinExistence type="predicted"/>
<evidence type="ECO:0000313" key="3">
    <source>
        <dbReference type="EMBL" id="JAG27195.1"/>
    </source>
</evidence>
<reference evidence="3" key="2">
    <citation type="submission" date="2014-07" db="EMBL/GenBank/DDBJ databases">
        <authorList>
            <person name="Hull J."/>
        </authorList>
    </citation>
    <scope>NUCLEOTIDE SEQUENCE</scope>
</reference>
<protein>
    <submittedName>
        <fullName evidence="3">Retrovirus-related Pol polyprotein from transposon TNT 1-94</fullName>
    </submittedName>
</protein>
<feature type="compositionally biased region" description="Polar residues" evidence="1">
    <location>
        <begin position="102"/>
        <end position="115"/>
    </location>
</feature>
<dbReference type="AlphaFoldDB" id="A0A0A9YCF4"/>
<dbReference type="Pfam" id="PF07727">
    <property type="entry name" value="RVT_2"/>
    <property type="match status" value="1"/>
</dbReference>
<feature type="compositionally biased region" description="Basic and acidic residues" evidence="1">
    <location>
        <begin position="72"/>
        <end position="82"/>
    </location>
</feature>
<dbReference type="GO" id="GO:0071897">
    <property type="term" value="P:DNA biosynthetic process"/>
    <property type="evidence" value="ECO:0007669"/>
    <property type="project" value="UniProtKB-ARBA"/>
</dbReference>
<dbReference type="CDD" id="cd09272">
    <property type="entry name" value="RNase_HI_RT_Ty1"/>
    <property type="match status" value="1"/>
</dbReference>
<evidence type="ECO:0000256" key="1">
    <source>
        <dbReference type="SAM" id="MobiDB-lite"/>
    </source>
</evidence>
<dbReference type="EMBL" id="GBHO01016409">
    <property type="protein sequence ID" value="JAG27195.1"/>
    <property type="molecule type" value="Transcribed_RNA"/>
</dbReference>
<dbReference type="PANTHER" id="PTHR11439">
    <property type="entry name" value="GAG-POL-RELATED RETROTRANSPOSON"/>
    <property type="match status" value="1"/>
</dbReference>
<organism evidence="3">
    <name type="scientific">Lygus hesperus</name>
    <name type="common">Western plant bug</name>
    <dbReference type="NCBI Taxonomy" id="30085"/>
    <lineage>
        <taxon>Eukaryota</taxon>
        <taxon>Metazoa</taxon>
        <taxon>Ecdysozoa</taxon>
        <taxon>Arthropoda</taxon>
        <taxon>Hexapoda</taxon>
        <taxon>Insecta</taxon>
        <taxon>Pterygota</taxon>
        <taxon>Neoptera</taxon>
        <taxon>Paraneoptera</taxon>
        <taxon>Hemiptera</taxon>
        <taxon>Heteroptera</taxon>
        <taxon>Panheteroptera</taxon>
        <taxon>Cimicomorpha</taxon>
        <taxon>Miridae</taxon>
        <taxon>Mirini</taxon>
        <taxon>Lygus</taxon>
    </lineage>
</organism>
<dbReference type="SUPFAM" id="SSF56672">
    <property type="entry name" value="DNA/RNA polymerases"/>
    <property type="match status" value="1"/>
</dbReference>
<dbReference type="GO" id="GO:0003676">
    <property type="term" value="F:nucleic acid binding"/>
    <property type="evidence" value="ECO:0007669"/>
    <property type="project" value="InterPro"/>
</dbReference>
<feature type="region of interest" description="Disordered" evidence="1">
    <location>
        <begin position="72"/>
        <end position="145"/>
    </location>
</feature>
<dbReference type="InterPro" id="IPR043502">
    <property type="entry name" value="DNA/RNA_pol_sf"/>
</dbReference>
<gene>
    <name evidence="3" type="primary">POLX_196</name>
    <name evidence="3" type="ORF">CM83_36061</name>
</gene>
<accession>A0A0A9YCF4</accession>
<evidence type="ECO:0000259" key="2">
    <source>
        <dbReference type="Pfam" id="PF07727"/>
    </source>
</evidence>
<dbReference type="GO" id="GO:0042575">
    <property type="term" value="C:DNA polymerase complex"/>
    <property type="evidence" value="ECO:0007669"/>
    <property type="project" value="UniProtKB-ARBA"/>
</dbReference>
<feature type="domain" description="Reverse transcriptase Ty1/copia-type" evidence="2">
    <location>
        <begin position="198"/>
        <end position="433"/>
    </location>
</feature>
<dbReference type="Gene3D" id="3.30.420.10">
    <property type="entry name" value="Ribonuclease H-like superfamily/Ribonuclease H"/>
    <property type="match status" value="1"/>
</dbReference>
<dbReference type="PANTHER" id="PTHR11439:SF467">
    <property type="entry name" value="INTEGRASE CATALYTIC DOMAIN-CONTAINING PROTEIN"/>
    <property type="match status" value="1"/>
</dbReference>
<dbReference type="SUPFAM" id="SSF53098">
    <property type="entry name" value="Ribonuclease H-like"/>
    <property type="match status" value="1"/>
</dbReference>
<dbReference type="InterPro" id="IPR012337">
    <property type="entry name" value="RNaseH-like_sf"/>
</dbReference>
<dbReference type="InterPro" id="IPR013103">
    <property type="entry name" value="RVT_2"/>
</dbReference>
<dbReference type="InterPro" id="IPR036397">
    <property type="entry name" value="RNaseH_sf"/>
</dbReference>
<feature type="compositionally biased region" description="Acidic residues" evidence="1">
    <location>
        <begin position="83"/>
        <end position="100"/>
    </location>
</feature>
<sequence>MIVTCIINVRAKATRKPFGVNRTRATAPLDILHTDVVGPLEVNTWDGFRYFVTVLDDYTHFSATFLLRGKNESEDHSEHEDNTDSTDEFEDASGEGDANGEQDLSSPENVPQDTITAEERNPEGHEEQKSAQDGQREPEVRSKRTIKKPNKLKDYILENEIDNLLDTALLTYREAVTGNDQAKWATAIEEEKQALEKNNTWTLVDKSCASGKKILSSRWVLKIKEDGRYKARLVVRGYQQIQGVDFEETYSPVVGSDALRTILALTAKNGYMTKKFDIKTAFLYGFLEEDIYMTLPEGYETNGKISKLHRALYGLKQAPERWNHRFVEFLKNQGLTPLKTDHCVFVNSDRSLFLAIYVDDGILIGVDETKMNKVLENLKKEFEMTSTNNPTSFLGMEIESGEGYVKITQGTYTRRVLEKFGMQDSKPTPTPLVGYKDPKAIPDQVIDYPYREAVGCLLYLATKTRPDISFAVGYCSRHMENPTQQDVANVKRIMRYLKGTPDYGITYSKKSYSELEVFTDSDFAGDPANTKSTSGYVIYFCGGPISWRSRKQPITATSSTEAEFISAAEACKELMYLKSLIGELTNANVNSTMLIDNQSTICLVKTGIMNRKRKHIDVKYHFLKEKFDEKLMSIKYCPTDQQIADILTKPLGPNKFNEFKSKLVN</sequence>
<reference evidence="3" key="1">
    <citation type="journal article" date="2014" name="PLoS ONE">
        <title>Transcriptome-Based Identification of ABC Transporters in the Western Tarnished Plant Bug Lygus hesperus.</title>
        <authorList>
            <person name="Hull J.J."/>
            <person name="Chaney K."/>
            <person name="Geib S.M."/>
            <person name="Fabrick J.A."/>
            <person name="Brent C.S."/>
            <person name="Walsh D."/>
            <person name="Lavine L.C."/>
        </authorList>
    </citation>
    <scope>NUCLEOTIDE SEQUENCE</scope>
</reference>